<protein>
    <submittedName>
        <fullName evidence="3">Phosphoserine phosphatase RsbU</fullName>
    </submittedName>
</protein>
<comment type="caution">
    <text evidence="3">The sequence shown here is derived from an EMBL/GenBank/DDBJ whole genome shotgun (WGS) entry which is preliminary data.</text>
</comment>
<dbReference type="Gene3D" id="1.10.1240.30">
    <property type="entry name" value="KaiA/RbsU domain"/>
    <property type="match status" value="1"/>
</dbReference>
<dbReference type="InterPro" id="IPR017944">
    <property type="entry name" value="KaiA/RbsU_helical_domain_sf"/>
</dbReference>
<dbReference type="Pfam" id="PF07228">
    <property type="entry name" value="SpoIIE"/>
    <property type="match status" value="1"/>
</dbReference>
<proteinExistence type="predicted"/>
<keyword evidence="1" id="KW-0378">Hydrolase</keyword>
<dbReference type="Pfam" id="PF08673">
    <property type="entry name" value="RsbU_N"/>
    <property type="match status" value="1"/>
</dbReference>
<dbReference type="EMBL" id="BAAACZ010000003">
    <property type="protein sequence ID" value="GAA0452609.1"/>
    <property type="molecule type" value="Genomic_DNA"/>
</dbReference>
<evidence type="ECO:0000256" key="1">
    <source>
        <dbReference type="ARBA" id="ARBA00022801"/>
    </source>
</evidence>
<dbReference type="SUPFAM" id="SSF101215">
    <property type="entry name" value="KaiA/RbsU domain"/>
    <property type="match status" value="1"/>
</dbReference>
<dbReference type="InterPro" id="IPR036457">
    <property type="entry name" value="PPM-type-like_dom_sf"/>
</dbReference>
<sequence length="337" mass="38504">MSSLKSDMQDYKELLSQYLKTKDEAVLYQAEQFSKQSIQQNISPDEVINVHYQALQELIPNIDESVQDSFQFLIETMISYGLAYQEHQVLREKQIELKSEIGVAANMQNTLLKTSVPSANAMDIGVKSVPAKEMNGDYHHFIKDEQGNIGVAVADVIGKGIPAAFCMSMIKFAMESFTENQIYPQWILESLNRVVGRNVDKGMFVTMFYGLYDVYTHQFYYASAGHEPCYVLREETGEFEEIDAKGLLLGVESTVQYEQLQTAINPNDLIVLLTDGVTECRVDGRFIEQEEVLNVIKAHAHLESQEIVDHVFKYFERLQDFQLRDDFTLVVMKRNDG</sequence>
<dbReference type="PANTHER" id="PTHR43156:SF15">
    <property type="entry name" value="PHOSPHOSERINE PHOSPHATASE RSBU"/>
    <property type="match status" value="1"/>
</dbReference>
<dbReference type="SUPFAM" id="SSF81606">
    <property type="entry name" value="PP2C-like"/>
    <property type="match status" value="1"/>
</dbReference>
<evidence type="ECO:0000313" key="4">
    <source>
        <dbReference type="Proteomes" id="UP001500740"/>
    </source>
</evidence>
<dbReference type="PROSITE" id="PS51746">
    <property type="entry name" value="PPM_2"/>
    <property type="match status" value="1"/>
</dbReference>
<reference evidence="3 4" key="1">
    <citation type="journal article" date="2019" name="Int. J. Syst. Evol. Microbiol.">
        <title>The Global Catalogue of Microorganisms (GCM) 10K type strain sequencing project: providing services to taxonomists for standard genome sequencing and annotation.</title>
        <authorList>
            <consortium name="The Broad Institute Genomics Platform"/>
            <consortium name="The Broad Institute Genome Sequencing Center for Infectious Disease"/>
            <person name="Wu L."/>
            <person name="Ma J."/>
        </authorList>
    </citation>
    <scope>NUCLEOTIDE SEQUENCE [LARGE SCALE GENOMIC DNA]</scope>
    <source>
        <strain evidence="3 4">JCM 14193</strain>
    </source>
</reference>
<dbReference type="RefSeq" id="WP_343781452.1">
    <property type="nucleotide sequence ID" value="NZ_BAAACZ010000003.1"/>
</dbReference>
<dbReference type="SMART" id="SM00331">
    <property type="entry name" value="PP2C_SIG"/>
    <property type="match status" value="1"/>
</dbReference>
<organism evidence="3 4">
    <name type="scientific">Alkalibacillus silvisoli</name>
    <dbReference type="NCBI Taxonomy" id="392823"/>
    <lineage>
        <taxon>Bacteria</taxon>
        <taxon>Bacillati</taxon>
        <taxon>Bacillota</taxon>
        <taxon>Bacilli</taxon>
        <taxon>Bacillales</taxon>
        <taxon>Bacillaceae</taxon>
        <taxon>Alkalibacillus</taxon>
    </lineage>
</organism>
<evidence type="ECO:0000313" key="3">
    <source>
        <dbReference type="EMBL" id="GAA0452609.1"/>
    </source>
</evidence>
<keyword evidence="4" id="KW-1185">Reference proteome</keyword>
<evidence type="ECO:0000259" key="2">
    <source>
        <dbReference type="PROSITE" id="PS51746"/>
    </source>
</evidence>
<dbReference type="Gene3D" id="3.60.40.10">
    <property type="entry name" value="PPM-type phosphatase domain"/>
    <property type="match status" value="1"/>
</dbReference>
<dbReference type="Proteomes" id="UP001500740">
    <property type="component" value="Unassembled WGS sequence"/>
</dbReference>
<name>A0ABN0ZMA1_9BACI</name>
<dbReference type="InterPro" id="IPR052016">
    <property type="entry name" value="Bact_Sigma-Reg"/>
</dbReference>
<accession>A0ABN0ZMA1</accession>
<gene>
    <name evidence="3" type="primary">rsbU</name>
    <name evidence="3" type="ORF">GCM10008935_04090</name>
</gene>
<feature type="domain" description="PPM-type phosphatase" evidence="2">
    <location>
        <begin position="123"/>
        <end position="334"/>
    </location>
</feature>
<dbReference type="PANTHER" id="PTHR43156">
    <property type="entry name" value="STAGE II SPORULATION PROTEIN E-RELATED"/>
    <property type="match status" value="1"/>
</dbReference>
<dbReference type="InterPro" id="IPR001932">
    <property type="entry name" value="PPM-type_phosphatase-like_dom"/>
</dbReference>
<dbReference type="InterPro" id="IPR014787">
    <property type="entry name" value="PSer_Pase_RsbU_N"/>
</dbReference>